<name>A0A2H9YS69_9GAMM</name>
<evidence type="ECO:0000313" key="1">
    <source>
        <dbReference type="EMBL" id="PJO75505.1"/>
    </source>
</evidence>
<protein>
    <submittedName>
        <fullName evidence="1">Uncharacterized protein</fullName>
    </submittedName>
</protein>
<dbReference type="Proteomes" id="UP000243446">
    <property type="component" value="Unassembled WGS sequence"/>
</dbReference>
<comment type="caution">
    <text evidence="1">The sequence shown here is derived from an EMBL/GenBank/DDBJ whole genome shotgun (WGS) entry which is preliminary data.</text>
</comment>
<organism evidence="1 2">
    <name type="scientific">Acinetobacter pseudolwoffii</name>
    <dbReference type="NCBI Taxonomy" id="2053287"/>
    <lineage>
        <taxon>Bacteria</taxon>
        <taxon>Pseudomonadati</taxon>
        <taxon>Pseudomonadota</taxon>
        <taxon>Gammaproteobacteria</taxon>
        <taxon>Moraxellales</taxon>
        <taxon>Moraxellaceae</taxon>
        <taxon>Acinetobacter</taxon>
    </lineage>
</organism>
<dbReference type="EMBL" id="PHRG01000003">
    <property type="protein sequence ID" value="PJO75505.1"/>
    <property type="molecule type" value="Genomic_DNA"/>
</dbReference>
<evidence type="ECO:0000313" key="2">
    <source>
        <dbReference type="Proteomes" id="UP000243446"/>
    </source>
</evidence>
<accession>A0A2H9YS69</accession>
<proteinExistence type="predicted"/>
<dbReference type="AlphaFoldDB" id="A0A2H9YS69"/>
<reference evidence="1 2" key="1">
    <citation type="submission" date="2017-11" db="EMBL/GenBank/DDBJ databases">
        <title>Revising the taxonomy of the Acinetobacter lwoffii group: the description of Acinetobacter pseudolwoffii sp. nov. and emended description of Acinetobacter lwoffii.</title>
        <authorList>
            <person name="Nemec A."/>
            <person name="Radolfova-Krizova L."/>
        </authorList>
    </citation>
    <scope>NUCLEOTIDE SEQUENCE [LARGE SCALE GENOMIC DNA]</scope>
    <source>
        <strain evidence="1 2">ANC 5044</strain>
    </source>
</reference>
<sequence>MPERNMADQVLTKQKLIDADEDAQSLDDFINGGDEQIVVTRLLKEYPTLANAIRQIYEKGGKFYPTLAEANADIANIRTDVYVITGDNGAYYKAASEATSLTKSVYDPLTQSKDYTKASSRNLKKFTDENTRSVINSSSVENLFEFSDSQDRPVVAFTESGDILTPDYVLSEIGEKSEKANSFVESALKSNLQETMKSVQINGRENLYSFNDESGAEVIAFTKNGDIIFDGGVSLRDYTKSENKTHFTAKEFIDESFNQAVLSGLAFNRAKTSYLFDGAFKQQFRIKNEADFLGLKISQGAVIDIDTPYFEKQTDPIQSSQIVHPFICTFKNHVHGFKHILLANPFHNTNDLYENPCVWGTNDLNDFVLLDKFDQPLSEFLPTGVRNYNSDNAAIFDHTTGEYVVLFRNSESQALGLYNRHYLLRTSDFINFSSPIKMLKEDGSDLSGSTLNLSPTILFNPVLKKWVMYQVEWDGAAQGLSYRTSDHLEYGWSQPLPIAKNPYMQPWHCEVRYCGQHFIAIVNDINSATAAQNGFGDLFLGISSDGINFTWSDSIFSGGFNNPYKATITHEIVGNSVKFHILWTSNGNDFAGWRLYHSETNLIEVV</sequence>
<gene>
    <name evidence="1" type="ORF">CWI32_08225</name>
</gene>